<dbReference type="Proteomes" id="UP000321192">
    <property type="component" value="Unassembled WGS sequence"/>
</dbReference>
<dbReference type="Gene3D" id="3.40.50.720">
    <property type="entry name" value="NAD(P)-binding Rossmann-like Domain"/>
    <property type="match status" value="1"/>
</dbReference>
<feature type="non-terminal residue" evidence="1">
    <location>
        <position position="92"/>
    </location>
</feature>
<sequence>MHANSLSGRRVLVTQADAFMGPALCEAFRAAGAEVVPDRSALLERGAGRAVIEAAGRIDVLVLNLAIPAPSTPVHQVSDGEWETTFAALVHP</sequence>
<proteinExistence type="predicted"/>
<gene>
    <name evidence="1" type="ORF">E6Q80_05645</name>
</gene>
<accession>A0A5C7SWX9</accession>
<evidence type="ECO:0000313" key="2">
    <source>
        <dbReference type="Proteomes" id="UP000321192"/>
    </source>
</evidence>
<evidence type="ECO:0000313" key="1">
    <source>
        <dbReference type="EMBL" id="TXH88007.1"/>
    </source>
</evidence>
<name>A0A5C7SWX9_THASP</name>
<dbReference type="AlphaFoldDB" id="A0A5C7SWX9"/>
<dbReference type="EMBL" id="SSFD01000076">
    <property type="protein sequence ID" value="TXH88007.1"/>
    <property type="molecule type" value="Genomic_DNA"/>
</dbReference>
<dbReference type="SUPFAM" id="SSF51735">
    <property type="entry name" value="NAD(P)-binding Rossmann-fold domains"/>
    <property type="match status" value="1"/>
</dbReference>
<protein>
    <submittedName>
        <fullName evidence="1">Short-chain dehydrogenase</fullName>
    </submittedName>
</protein>
<reference evidence="1 2" key="1">
    <citation type="submission" date="2018-09" db="EMBL/GenBank/DDBJ databases">
        <title>Metagenome Assembled Genomes from an Advanced Water Purification Facility.</title>
        <authorList>
            <person name="Stamps B.W."/>
            <person name="Spear J.R."/>
        </authorList>
    </citation>
    <scope>NUCLEOTIDE SEQUENCE [LARGE SCALE GENOMIC DNA]</scope>
    <source>
        <strain evidence="1">Bin_27_1</strain>
    </source>
</reference>
<dbReference type="InterPro" id="IPR036291">
    <property type="entry name" value="NAD(P)-bd_dom_sf"/>
</dbReference>
<comment type="caution">
    <text evidence="1">The sequence shown here is derived from an EMBL/GenBank/DDBJ whole genome shotgun (WGS) entry which is preliminary data.</text>
</comment>
<organism evidence="1 2">
    <name type="scientific">Thauera aminoaromatica</name>
    <dbReference type="NCBI Taxonomy" id="164330"/>
    <lineage>
        <taxon>Bacteria</taxon>
        <taxon>Pseudomonadati</taxon>
        <taxon>Pseudomonadota</taxon>
        <taxon>Betaproteobacteria</taxon>
        <taxon>Rhodocyclales</taxon>
        <taxon>Zoogloeaceae</taxon>
        <taxon>Thauera</taxon>
    </lineage>
</organism>